<proteinExistence type="inferred from homology"/>
<feature type="domain" description="RecX second three-helical" evidence="6">
    <location>
        <begin position="57"/>
        <end position="97"/>
    </location>
</feature>
<dbReference type="EMBL" id="AP018052">
    <property type="protein sequence ID" value="BAZ94797.1"/>
    <property type="molecule type" value="Genomic_DNA"/>
</dbReference>
<dbReference type="InterPro" id="IPR003783">
    <property type="entry name" value="Regulatory_RecX"/>
</dbReference>
<sequence length="155" mass="17658">MPEPGDRSVEIEHKLVELLARREHSRRELLRKLEQRGYGSDEVEPVLAELTAQGLQSEARFAEHYARGREQRGYGPVRIRQELRERGIDDGLIAAALGALEVDWFAAARAARHKRFGAAAPADFREQARQLRFLNNRGFDAEQCRVALENDPADR</sequence>
<dbReference type="Proteomes" id="UP000218765">
    <property type="component" value="Chromosome"/>
</dbReference>
<evidence type="ECO:0000259" key="6">
    <source>
        <dbReference type="Pfam" id="PF02631"/>
    </source>
</evidence>
<evidence type="ECO:0000256" key="3">
    <source>
        <dbReference type="ARBA" id="ARBA00018111"/>
    </source>
</evidence>
<dbReference type="Pfam" id="PF21981">
    <property type="entry name" value="RecX_HTH3"/>
    <property type="match status" value="1"/>
</dbReference>
<dbReference type="HAMAP" id="MF_01114">
    <property type="entry name" value="RecX"/>
    <property type="match status" value="1"/>
</dbReference>
<evidence type="ECO:0000259" key="7">
    <source>
        <dbReference type="Pfam" id="PF21981"/>
    </source>
</evidence>
<dbReference type="PANTHER" id="PTHR33602:SF1">
    <property type="entry name" value="REGULATORY PROTEIN RECX FAMILY PROTEIN"/>
    <property type="match status" value="1"/>
</dbReference>
<dbReference type="GO" id="GO:0006282">
    <property type="term" value="P:regulation of DNA repair"/>
    <property type="evidence" value="ECO:0007669"/>
    <property type="project" value="UniProtKB-UniRule"/>
</dbReference>
<dbReference type="InterPro" id="IPR053926">
    <property type="entry name" value="RecX_HTH_1st"/>
</dbReference>
<dbReference type="Pfam" id="PF02631">
    <property type="entry name" value="RecX_HTH2"/>
    <property type="match status" value="1"/>
</dbReference>
<protein>
    <recommendedName>
        <fullName evidence="3 5">Regulatory protein RecX</fullName>
    </recommendedName>
</protein>
<evidence type="ECO:0000259" key="8">
    <source>
        <dbReference type="Pfam" id="PF21982"/>
    </source>
</evidence>
<dbReference type="InterPro" id="IPR036388">
    <property type="entry name" value="WH-like_DNA-bd_sf"/>
</dbReference>
<name>A0A1Z4VT32_9GAMM</name>
<dbReference type="InterPro" id="IPR053924">
    <property type="entry name" value="RecX_HTH_2nd"/>
</dbReference>
<feature type="domain" description="RecX first three-helical" evidence="8">
    <location>
        <begin position="17"/>
        <end position="50"/>
    </location>
</feature>
<gene>
    <name evidence="5" type="primary">recX</name>
    <name evidence="9" type="ORF">FOKN1_2425</name>
</gene>
<evidence type="ECO:0000256" key="2">
    <source>
        <dbReference type="ARBA" id="ARBA00009695"/>
    </source>
</evidence>
<evidence type="ECO:0000256" key="5">
    <source>
        <dbReference type="HAMAP-Rule" id="MF_01114"/>
    </source>
</evidence>
<dbReference type="InterPro" id="IPR053925">
    <property type="entry name" value="RecX_HTH_3rd"/>
</dbReference>
<reference evidence="9 10" key="1">
    <citation type="submission" date="2017-05" db="EMBL/GenBank/DDBJ databases">
        <title>Thiocyanate degradation by Thiohalobacter thiocyanaticus FOKN1.</title>
        <authorList>
            <person name="Oshiki M."/>
            <person name="Fukushima T."/>
            <person name="Kawano S."/>
            <person name="Nakagawa J."/>
        </authorList>
    </citation>
    <scope>NUCLEOTIDE SEQUENCE [LARGE SCALE GENOMIC DNA]</scope>
    <source>
        <strain evidence="9 10">FOKN1</strain>
    </source>
</reference>
<feature type="domain" description="RecX third three-helical" evidence="7">
    <location>
        <begin position="101"/>
        <end position="148"/>
    </location>
</feature>
<dbReference type="PANTHER" id="PTHR33602">
    <property type="entry name" value="REGULATORY PROTEIN RECX FAMILY PROTEIN"/>
    <property type="match status" value="1"/>
</dbReference>
<keyword evidence="4 5" id="KW-0963">Cytoplasm</keyword>
<dbReference type="AlphaFoldDB" id="A0A1Z4VT32"/>
<comment type="similarity">
    <text evidence="2 5">Belongs to the RecX family.</text>
</comment>
<dbReference type="OrthoDB" id="7066780at2"/>
<evidence type="ECO:0000313" key="10">
    <source>
        <dbReference type="Proteomes" id="UP000218765"/>
    </source>
</evidence>
<dbReference type="GO" id="GO:0005737">
    <property type="term" value="C:cytoplasm"/>
    <property type="evidence" value="ECO:0007669"/>
    <property type="project" value="UniProtKB-SubCell"/>
</dbReference>
<dbReference type="Pfam" id="PF21982">
    <property type="entry name" value="RecX_HTH1"/>
    <property type="match status" value="1"/>
</dbReference>
<accession>A0A1Z4VT32</accession>
<dbReference type="KEGG" id="ttc:FOKN1_2425"/>
<evidence type="ECO:0000313" key="9">
    <source>
        <dbReference type="EMBL" id="BAZ94797.1"/>
    </source>
</evidence>
<organism evidence="9 10">
    <name type="scientific">Thiohalobacter thiocyanaticus</name>
    <dbReference type="NCBI Taxonomy" id="585455"/>
    <lineage>
        <taxon>Bacteria</taxon>
        <taxon>Pseudomonadati</taxon>
        <taxon>Pseudomonadota</taxon>
        <taxon>Gammaproteobacteria</taxon>
        <taxon>Thiohalobacterales</taxon>
        <taxon>Thiohalobacteraceae</taxon>
        <taxon>Thiohalobacter</taxon>
    </lineage>
</organism>
<evidence type="ECO:0000256" key="4">
    <source>
        <dbReference type="ARBA" id="ARBA00022490"/>
    </source>
</evidence>
<evidence type="ECO:0000256" key="1">
    <source>
        <dbReference type="ARBA" id="ARBA00004496"/>
    </source>
</evidence>
<comment type="subcellular location">
    <subcellularLocation>
        <location evidence="1 5">Cytoplasm</location>
    </subcellularLocation>
</comment>
<keyword evidence="10" id="KW-1185">Reference proteome</keyword>
<dbReference type="Gene3D" id="1.10.10.10">
    <property type="entry name" value="Winged helix-like DNA-binding domain superfamily/Winged helix DNA-binding domain"/>
    <property type="match status" value="3"/>
</dbReference>
<comment type="function">
    <text evidence="5">Modulates RecA activity.</text>
</comment>